<dbReference type="PANTHER" id="PTHR46060:SF1">
    <property type="entry name" value="MARINER MOS1 TRANSPOSASE-LIKE PROTEIN"/>
    <property type="match status" value="1"/>
</dbReference>
<evidence type="ECO:0000313" key="1">
    <source>
        <dbReference type="EMBL" id="UYV84955.1"/>
    </source>
</evidence>
<protein>
    <recommendedName>
        <fullName evidence="3">Transposase</fullName>
    </recommendedName>
</protein>
<proteinExistence type="predicted"/>
<evidence type="ECO:0008006" key="3">
    <source>
        <dbReference type="Google" id="ProtNLM"/>
    </source>
</evidence>
<reference evidence="1 2" key="1">
    <citation type="submission" date="2022-03" db="EMBL/GenBank/DDBJ databases">
        <title>A chromosomal length assembly of Cordylochernes scorpioides.</title>
        <authorList>
            <person name="Zeh D."/>
            <person name="Zeh J."/>
        </authorList>
    </citation>
    <scope>NUCLEOTIDE SEQUENCE [LARGE SCALE GENOMIC DNA]</scope>
    <source>
        <strain evidence="1">IN4F17</strain>
        <tissue evidence="1">Whole Body</tissue>
    </source>
</reference>
<evidence type="ECO:0000313" key="2">
    <source>
        <dbReference type="Proteomes" id="UP001235939"/>
    </source>
</evidence>
<dbReference type="InterPro" id="IPR052709">
    <property type="entry name" value="Transposase-MT_Hybrid"/>
</dbReference>
<gene>
    <name evidence="1" type="ORF">LAZ67_X004093</name>
</gene>
<dbReference type="PANTHER" id="PTHR46060">
    <property type="entry name" value="MARINER MOS1 TRANSPOSASE-LIKE PROTEIN"/>
    <property type="match status" value="1"/>
</dbReference>
<organism evidence="1 2">
    <name type="scientific">Cordylochernes scorpioides</name>
    <dbReference type="NCBI Taxonomy" id="51811"/>
    <lineage>
        <taxon>Eukaryota</taxon>
        <taxon>Metazoa</taxon>
        <taxon>Ecdysozoa</taxon>
        <taxon>Arthropoda</taxon>
        <taxon>Chelicerata</taxon>
        <taxon>Arachnida</taxon>
        <taxon>Pseudoscorpiones</taxon>
        <taxon>Cheliferoidea</taxon>
        <taxon>Chernetidae</taxon>
        <taxon>Cordylochernes</taxon>
    </lineage>
</organism>
<name>A0ABY6LUM4_9ARAC</name>
<dbReference type="EMBL" id="CP092886">
    <property type="protein sequence ID" value="UYV84955.1"/>
    <property type="molecule type" value="Genomic_DNA"/>
</dbReference>
<dbReference type="Proteomes" id="UP001235939">
    <property type="component" value="Chromosome X"/>
</dbReference>
<keyword evidence="2" id="KW-1185">Reference proteome</keyword>
<accession>A0ABY6LUM4</accession>
<sequence>MKIVYKWFNEFKFGKINLEDELRSGRPPTAVTQEKNELVRFLLREDRRITYQQLEKSVGIGSAAINTIIDDHLNTENFLEDGYLTRNYHLQTKVLNEEIPLHAFK</sequence>